<keyword evidence="8" id="KW-1185">Reference proteome</keyword>
<feature type="transmembrane region" description="Helical" evidence="6">
    <location>
        <begin position="220"/>
        <end position="239"/>
    </location>
</feature>
<dbReference type="InterPro" id="IPR002293">
    <property type="entry name" value="AA/rel_permease1"/>
</dbReference>
<keyword evidence="3 6" id="KW-0812">Transmembrane</keyword>
<feature type="transmembrane region" description="Helical" evidence="6">
    <location>
        <begin position="414"/>
        <end position="434"/>
    </location>
</feature>
<protein>
    <submittedName>
        <fullName evidence="7">Amino acid permease</fullName>
    </submittedName>
</protein>
<proteinExistence type="predicted"/>
<feature type="transmembrane region" description="Helical" evidence="6">
    <location>
        <begin position="383"/>
        <end position="402"/>
    </location>
</feature>
<dbReference type="GO" id="GO:0015171">
    <property type="term" value="F:amino acid transmembrane transporter activity"/>
    <property type="evidence" value="ECO:0007669"/>
    <property type="project" value="TreeGrafter"/>
</dbReference>
<dbReference type="Pfam" id="PF13520">
    <property type="entry name" value="AA_permease_2"/>
    <property type="match status" value="1"/>
</dbReference>
<name>A0A2K9NKB0_9PROT</name>
<feature type="transmembrane region" description="Helical" evidence="6">
    <location>
        <begin position="260"/>
        <end position="284"/>
    </location>
</feature>
<evidence type="ECO:0000313" key="7">
    <source>
        <dbReference type="EMBL" id="AUN33491.1"/>
    </source>
</evidence>
<geneLocation type="plasmid" evidence="7 8">
    <name>unnamed1</name>
</geneLocation>
<feature type="transmembrane region" description="Helical" evidence="6">
    <location>
        <begin position="48"/>
        <end position="71"/>
    </location>
</feature>
<keyword evidence="2" id="KW-0813">Transport</keyword>
<keyword evidence="4 6" id="KW-1133">Transmembrane helix</keyword>
<feature type="transmembrane region" description="Helical" evidence="6">
    <location>
        <begin position="179"/>
        <end position="200"/>
    </location>
</feature>
<feature type="transmembrane region" description="Helical" evidence="6">
    <location>
        <begin position="151"/>
        <end position="172"/>
    </location>
</feature>
<evidence type="ECO:0000256" key="3">
    <source>
        <dbReference type="ARBA" id="ARBA00022692"/>
    </source>
</evidence>
<dbReference type="OrthoDB" id="9804700at2"/>
<dbReference type="AlphaFoldDB" id="A0A2K9NKB0"/>
<evidence type="ECO:0000256" key="4">
    <source>
        <dbReference type="ARBA" id="ARBA00022989"/>
    </source>
</evidence>
<keyword evidence="7" id="KW-0614">Plasmid</keyword>
<feature type="transmembrane region" description="Helical" evidence="6">
    <location>
        <begin position="304"/>
        <end position="329"/>
    </location>
</feature>
<comment type="subcellular location">
    <subcellularLocation>
        <location evidence="1">Membrane</location>
        <topology evidence="1">Multi-pass membrane protein</topology>
    </subcellularLocation>
</comment>
<organism evidence="7 8">
    <name type="scientific">Niveispirillum cyanobacteriorum</name>
    <dbReference type="NCBI Taxonomy" id="1612173"/>
    <lineage>
        <taxon>Bacteria</taxon>
        <taxon>Pseudomonadati</taxon>
        <taxon>Pseudomonadota</taxon>
        <taxon>Alphaproteobacteria</taxon>
        <taxon>Rhodospirillales</taxon>
        <taxon>Azospirillaceae</taxon>
        <taxon>Niveispirillum</taxon>
    </lineage>
</organism>
<feature type="transmembrane region" description="Helical" evidence="6">
    <location>
        <begin position="92"/>
        <end position="115"/>
    </location>
</feature>
<sequence>MKDSGDHRSGLLPALGPVQLVLLGVGCIIGAGIFVITGSAAADYAGPAVSLSFLLAAFACACAGLCYSELAATSKESGGAYSYTRDALGPRIGWLVGWNLIMEYLVAASFVAVGWSGYLSALCDSVGLSLPKAFTSAPFKLTNGHLEATGAIINLPAALIIGLATLCAVIGVKRSSAANMVVVLIKVTVILVVIAVGAFHVNPALWTPFIPENTGTFGQYGISGVMKAAGVVFIAYIGFDAVATTALEARKPQRDVPIGILGSLAVCTVLYIAMSLVLTGTVPYTQLSVPSPVALAVANMGEGVSWILPLVSLGAIAGLTSVILVLLVAQPRVFFAMAQHRILPSLFAKVHPTYRTPHISTIITGAIAAALAALFPIDFLAELVSSGTLLAFMMVSVSVIVLRRTRPDAPRPFRVPLVPLIPIVSILVCGYLISVLGEHAYLRLGIWLAIGLVIYELRKKHAVAAGIA</sequence>
<evidence type="ECO:0000256" key="1">
    <source>
        <dbReference type="ARBA" id="ARBA00004141"/>
    </source>
</evidence>
<accession>A0A2K9NKB0</accession>
<dbReference type="RefSeq" id="WP_102115002.1">
    <property type="nucleotide sequence ID" value="NZ_BMGN01000001.1"/>
</dbReference>
<evidence type="ECO:0000256" key="2">
    <source>
        <dbReference type="ARBA" id="ARBA00022448"/>
    </source>
</evidence>
<dbReference type="PANTHER" id="PTHR43243:SF4">
    <property type="entry name" value="CATIONIC AMINO ACID TRANSPORTER 4"/>
    <property type="match status" value="1"/>
</dbReference>
<evidence type="ECO:0000313" key="8">
    <source>
        <dbReference type="Proteomes" id="UP000234752"/>
    </source>
</evidence>
<dbReference type="GO" id="GO:0016020">
    <property type="term" value="C:membrane"/>
    <property type="evidence" value="ECO:0007669"/>
    <property type="project" value="UniProtKB-SubCell"/>
</dbReference>
<feature type="transmembrane region" description="Helical" evidence="6">
    <location>
        <begin position="440"/>
        <end position="457"/>
    </location>
</feature>
<dbReference type="Gene3D" id="1.20.1740.10">
    <property type="entry name" value="Amino acid/polyamine transporter I"/>
    <property type="match status" value="1"/>
</dbReference>
<dbReference type="PIRSF" id="PIRSF006060">
    <property type="entry name" value="AA_transporter"/>
    <property type="match status" value="1"/>
</dbReference>
<dbReference type="PROSITE" id="PS51257">
    <property type="entry name" value="PROKAR_LIPOPROTEIN"/>
    <property type="match status" value="1"/>
</dbReference>
<reference evidence="7 8" key="1">
    <citation type="submission" date="2017-12" db="EMBL/GenBank/DDBJ databases">
        <title>Genomes of bacteria within cyanobacterial aggregates.</title>
        <authorList>
            <person name="Cai H."/>
        </authorList>
    </citation>
    <scope>NUCLEOTIDE SEQUENCE [LARGE SCALE GENOMIC DNA]</scope>
    <source>
        <strain evidence="7 8">TH16</strain>
        <plasmid evidence="7 8">unnamed1</plasmid>
    </source>
</reference>
<dbReference type="KEGG" id="ncb:C0V82_24405"/>
<feature type="transmembrane region" description="Helical" evidence="6">
    <location>
        <begin position="20"/>
        <end position="42"/>
    </location>
</feature>
<dbReference type="Proteomes" id="UP000234752">
    <property type="component" value="Plasmid unnamed1"/>
</dbReference>
<dbReference type="EMBL" id="CP025613">
    <property type="protein sequence ID" value="AUN33491.1"/>
    <property type="molecule type" value="Genomic_DNA"/>
</dbReference>
<evidence type="ECO:0000256" key="6">
    <source>
        <dbReference type="SAM" id="Phobius"/>
    </source>
</evidence>
<keyword evidence="5 6" id="KW-0472">Membrane</keyword>
<evidence type="ECO:0000256" key="5">
    <source>
        <dbReference type="ARBA" id="ARBA00023136"/>
    </source>
</evidence>
<gene>
    <name evidence="7" type="ORF">C0V82_24405</name>
</gene>
<dbReference type="PANTHER" id="PTHR43243">
    <property type="entry name" value="INNER MEMBRANE TRANSPORTER YGJI-RELATED"/>
    <property type="match status" value="1"/>
</dbReference>
<feature type="transmembrane region" description="Helical" evidence="6">
    <location>
        <begin position="359"/>
        <end position="377"/>
    </location>
</feature>